<sequence>MSPSMAPEDILLEPYCIFCRGKVPVRKNVALEFTTDQPEDVPCYDAFRLQGFMLRLGSPLDPDPHSQMPEAMKKCLDASNKQLCLDPHRRRYFEFNAHLVHIPCLQFAHSRLPWLCIRTLCRIGQILRPIIGWSKSAYIFGPQPMSSFLSECPLRSTELGALIQQIQQRLSVEIQMTVCEFLLEGLFSSLATCSQTVRWLVEQEIANSIAWRSLAPESPLAAVHDVEALAASAHDVLGESYLAGLQATSLQGAHNHQIQLSKQDVLGLQVLLGRYGVVGTRVRYQDGSVSPWLGQSVSKWVLSVEMICDDFKFDLMYAGSYTSLSSSLSHSVMITDKDHKHVKILSLAFQADTKPESQSTVFWNQAVNFHPKSRCSFINLSSSSGMALPGHPDARFAKYLPLNLNDGVQHSLTIFCNTRSVSCIQIDGSQHMKIVRTTIGRCLYYGPYVLPKIALTQAHFSTFGYETSHHVSGIFFDAMTSSPGWVETIGVTLEPNPQGAKNNPTTLSIPALKTLEPRYFLSASPYGAFLSKSAFAGARTLRAQKHGSRYTGLLATFEDETVLTLGQWDPSQLDTISLLYSKQQGPLNIIVFILSEPIEKDGVVLKNILHQYRYVEDIVLCDIETEKACFRWGDLAAEIAWFLPPNWIYLHTGMAIPGQRV</sequence>
<comment type="caution">
    <text evidence="1">The sequence shown here is derived from an EMBL/GenBank/DDBJ whole genome shotgun (WGS) entry which is preliminary data.</text>
</comment>
<protein>
    <submittedName>
        <fullName evidence="1">Uncharacterized protein</fullName>
    </submittedName>
</protein>
<evidence type="ECO:0000313" key="1">
    <source>
        <dbReference type="EMBL" id="KAF9752653.1"/>
    </source>
</evidence>
<dbReference type="AlphaFoldDB" id="A0A8H7NBM5"/>
<proteinExistence type="predicted"/>
<accession>A0A8H7NBM5</accession>
<reference evidence="1" key="1">
    <citation type="submission" date="2020-10" db="EMBL/GenBank/DDBJ databases">
        <title>High-Quality Genome Resource of Clonostachys rosea strain S41 by Oxford Nanopore Long-Read Sequencing.</title>
        <authorList>
            <person name="Wang H."/>
        </authorList>
    </citation>
    <scope>NUCLEOTIDE SEQUENCE</scope>
    <source>
        <strain evidence="1">S41</strain>
    </source>
</reference>
<name>A0A8H7NBM5_BIOOC</name>
<dbReference type="Proteomes" id="UP000616885">
    <property type="component" value="Unassembled WGS sequence"/>
</dbReference>
<dbReference type="EMBL" id="JADCTT010000005">
    <property type="protein sequence ID" value="KAF9752653.1"/>
    <property type="molecule type" value="Genomic_DNA"/>
</dbReference>
<gene>
    <name evidence="1" type="ORF">IM811_014447</name>
</gene>
<organism evidence="1 2">
    <name type="scientific">Bionectria ochroleuca</name>
    <name type="common">Gliocladium roseum</name>
    <dbReference type="NCBI Taxonomy" id="29856"/>
    <lineage>
        <taxon>Eukaryota</taxon>
        <taxon>Fungi</taxon>
        <taxon>Dikarya</taxon>
        <taxon>Ascomycota</taxon>
        <taxon>Pezizomycotina</taxon>
        <taxon>Sordariomycetes</taxon>
        <taxon>Hypocreomycetidae</taxon>
        <taxon>Hypocreales</taxon>
        <taxon>Bionectriaceae</taxon>
        <taxon>Clonostachys</taxon>
    </lineage>
</organism>
<evidence type="ECO:0000313" key="2">
    <source>
        <dbReference type="Proteomes" id="UP000616885"/>
    </source>
</evidence>